<evidence type="ECO:0000313" key="2">
    <source>
        <dbReference type="EMBL" id="GKT25263.1"/>
    </source>
</evidence>
<proteinExistence type="predicted"/>
<feature type="compositionally biased region" description="Polar residues" evidence="1">
    <location>
        <begin position="212"/>
        <end position="231"/>
    </location>
</feature>
<feature type="compositionally biased region" description="Low complexity" evidence="1">
    <location>
        <begin position="295"/>
        <end position="309"/>
    </location>
</feature>
<sequence length="517" mass="56166">MSDHGEDHIDSPSQPAHLYVLRKVASQTLFDDDDFPLFGPPSDFQSVGGTQGSLSGTPAFLQLQLSSPEYTSKPPVDIDGDMASDNPMAQLHRLAMELQSVDKESQEKEYTKPTFDIHDHSKSHSRSGSQDSPLPMAQIRKESKRIDASPSPTKTPPQTPSVVFSTLPSHPPSTHVDPLSLCPSTLSQHLNLMEDNDGEGLRIVGLDENGEDASTSGNSSPGGNDARNTGGSYPMELFDRENATISAGERQTDSLSPEPHVEIRPQLISRPPSFDLLKDRSGSLMRISSSDETTTHPSGSPKSSPSHPTDPSDTKKHSIPIHPQAIRDAILGDSAQHTSRSSSIPDLLYDRSLGLSCRTPPSSGRFKDDSAQGHQKSSSSSFSSSSFSSSSSSIRRSSSTSTLVKNHHSRSDIRAPSSTLSTVDSIPSHEREDGNTMDDINPLSSFTPLSFMLNRMSKSHSSQSFSRNYDGILGEQESLGTKTLTKEEIREEIAAQKERQDEQKKWQFLLSGGTLSE</sequence>
<dbReference type="Proteomes" id="UP001057375">
    <property type="component" value="Unassembled WGS sequence"/>
</dbReference>
<feature type="region of interest" description="Disordered" evidence="1">
    <location>
        <begin position="359"/>
        <end position="441"/>
    </location>
</feature>
<name>A0ABQ5K1C2_9EUKA</name>
<protein>
    <submittedName>
        <fullName evidence="2">Uncharacterized protein</fullName>
    </submittedName>
</protein>
<organism evidence="2 3">
    <name type="scientific">Aduncisulcus paluster</name>
    <dbReference type="NCBI Taxonomy" id="2918883"/>
    <lineage>
        <taxon>Eukaryota</taxon>
        <taxon>Metamonada</taxon>
        <taxon>Carpediemonas-like organisms</taxon>
        <taxon>Aduncisulcus</taxon>
    </lineage>
</organism>
<feature type="compositionally biased region" description="Polar residues" evidence="1">
    <location>
        <begin position="45"/>
        <end position="56"/>
    </location>
</feature>
<feature type="region of interest" description="Disordered" evidence="1">
    <location>
        <begin position="248"/>
        <end position="343"/>
    </location>
</feature>
<feature type="compositionally biased region" description="Basic and acidic residues" evidence="1">
    <location>
        <begin position="484"/>
        <end position="505"/>
    </location>
</feature>
<feature type="region of interest" description="Disordered" evidence="1">
    <location>
        <begin position="460"/>
        <end position="517"/>
    </location>
</feature>
<feature type="non-terminal residue" evidence="2">
    <location>
        <position position="517"/>
    </location>
</feature>
<feature type="compositionally biased region" description="Polar residues" evidence="1">
    <location>
        <begin position="416"/>
        <end position="425"/>
    </location>
</feature>
<dbReference type="EMBL" id="BQXS01012576">
    <property type="protein sequence ID" value="GKT25263.1"/>
    <property type="molecule type" value="Genomic_DNA"/>
</dbReference>
<reference evidence="2" key="1">
    <citation type="submission" date="2022-03" db="EMBL/GenBank/DDBJ databases">
        <title>Draft genome sequence of Aduncisulcus paluster, a free-living microaerophilic Fornicata.</title>
        <authorList>
            <person name="Yuyama I."/>
            <person name="Kume K."/>
            <person name="Tamura T."/>
            <person name="Inagaki Y."/>
            <person name="Hashimoto T."/>
        </authorList>
    </citation>
    <scope>NUCLEOTIDE SEQUENCE</scope>
    <source>
        <strain evidence="2">NY0171</strain>
    </source>
</reference>
<feature type="compositionally biased region" description="Low complexity" evidence="1">
    <location>
        <begin position="377"/>
        <end position="402"/>
    </location>
</feature>
<evidence type="ECO:0000313" key="3">
    <source>
        <dbReference type="Proteomes" id="UP001057375"/>
    </source>
</evidence>
<feature type="region of interest" description="Disordered" evidence="1">
    <location>
        <begin position="208"/>
        <end position="235"/>
    </location>
</feature>
<feature type="region of interest" description="Disordered" evidence="1">
    <location>
        <begin position="34"/>
        <end position="180"/>
    </location>
</feature>
<accession>A0ABQ5K1C2</accession>
<feature type="compositionally biased region" description="Basic and acidic residues" evidence="1">
    <location>
        <begin position="100"/>
        <end position="122"/>
    </location>
</feature>
<evidence type="ECO:0000256" key="1">
    <source>
        <dbReference type="SAM" id="MobiDB-lite"/>
    </source>
</evidence>
<comment type="caution">
    <text evidence="2">The sequence shown here is derived from an EMBL/GenBank/DDBJ whole genome shotgun (WGS) entry which is preliminary data.</text>
</comment>
<gene>
    <name evidence="2" type="ORF">ADUPG1_012985</name>
</gene>
<keyword evidence="3" id="KW-1185">Reference proteome</keyword>